<evidence type="ECO:0000256" key="1">
    <source>
        <dbReference type="SAM" id="MobiDB-lite"/>
    </source>
</evidence>
<comment type="caution">
    <text evidence="3">The sequence shown here is derived from an EMBL/GenBank/DDBJ whole genome shotgun (WGS) entry which is preliminary data.</text>
</comment>
<evidence type="ECO:0000313" key="4">
    <source>
        <dbReference type="Proteomes" id="UP000054770"/>
    </source>
</evidence>
<feature type="signal peptide" evidence="2">
    <location>
        <begin position="1"/>
        <end position="18"/>
    </location>
</feature>
<dbReference type="RefSeq" id="WP_087648470.1">
    <property type="nucleotide sequence ID" value="NZ_FCON02000120.1"/>
</dbReference>
<proteinExistence type="predicted"/>
<reference evidence="3" key="1">
    <citation type="submission" date="2016-01" db="EMBL/GenBank/DDBJ databases">
        <authorList>
            <person name="Peeters C."/>
        </authorList>
    </citation>
    <scope>NUCLEOTIDE SEQUENCE [LARGE SCALE GENOMIC DNA]</scope>
    <source>
        <strain evidence="3">LMG 22940</strain>
    </source>
</reference>
<feature type="region of interest" description="Disordered" evidence="1">
    <location>
        <begin position="27"/>
        <end position="88"/>
    </location>
</feature>
<feature type="compositionally biased region" description="Polar residues" evidence="1">
    <location>
        <begin position="37"/>
        <end position="48"/>
    </location>
</feature>
<feature type="compositionally biased region" description="Polar residues" evidence="1">
    <location>
        <begin position="60"/>
        <end position="78"/>
    </location>
</feature>
<dbReference type="Proteomes" id="UP000054770">
    <property type="component" value="Unassembled WGS sequence"/>
</dbReference>
<evidence type="ECO:0000256" key="2">
    <source>
        <dbReference type="SAM" id="SignalP"/>
    </source>
</evidence>
<accession>A0A158KMR0</accession>
<organism evidence="3 4">
    <name type="scientific">Caballeronia choica</name>
    <dbReference type="NCBI Taxonomy" id="326476"/>
    <lineage>
        <taxon>Bacteria</taxon>
        <taxon>Pseudomonadati</taxon>
        <taxon>Pseudomonadota</taxon>
        <taxon>Betaproteobacteria</taxon>
        <taxon>Burkholderiales</taxon>
        <taxon>Burkholderiaceae</taxon>
        <taxon>Caballeronia</taxon>
    </lineage>
</organism>
<keyword evidence="4" id="KW-1185">Reference proteome</keyword>
<dbReference type="OrthoDB" id="8690161at2"/>
<name>A0A158KMR0_9BURK</name>
<dbReference type="AlphaFoldDB" id="A0A158KMR0"/>
<sequence length="88" mass="9707">MKKILLLAACFVAAPAFAQYYDGQPSQQHGYSGGYGNDQQVGGYTRSNGAYVEPYHRSAPDNTMYNNYSSQGNTNPYTGESGHVRPRY</sequence>
<evidence type="ECO:0008006" key="5">
    <source>
        <dbReference type="Google" id="ProtNLM"/>
    </source>
</evidence>
<feature type="chain" id="PRO_5011109849" description="Lipoprotein" evidence="2">
    <location>
        <begin position="19"/>
        <end position="88"/>
    </location>
</feature>
<protein>
    <recommendedName>
        <fullName evidence="5">Lipoprotein</fullName>
    </recommendedName>
</protein>
<evidence type="ECO:0000313" key="3">
    <source>
        <dbReference type="EMBL" id="SAL82468.1"/>
    </source>
</evidence>
<dbReference type="EMBL" id="FCON02000120">
    <property type="protein sequence ID" value="SAL82468.1"/>
    <property type="molecule type" value="Genomic_DNA"/>
</dbReference>
<keyword evidence="2" id="KW-0732">Signal</keyword>
<gene>
    <name evidence="3" type="ORF">AWB68_06532</name>
</gene>